<dbReference type="EMBL" id="CP001831">
    <property type="protein sequence ID" value="AEH81171.1"/>
    <property type="molecule type" value="Genomic_DNA"/>
</dbReference>
<sequence length="37" mass="4081">MRAYSTAELVKVLAGERAQPSVEAFMAELPAFQWPNA</sequence>
<geneLocation type="plasmid" evidence="1 2">
    <name>pSmeSM11c</name>
</geneLocation>
<proteinExistence type="predicted"/>
<dbReference type="AlphaFoldDB" id="F7XB68"/>
<dbReference type="HOGENOM" id="CLU_3348709_0_0_5"/>
<name>F7XB68_SINMM</name>
<dbReference type="KEGG" id="smx:SM11_pC0098"/>
<accession>F7XB68</accession>
<reference evidence="1 2" key="1">
    <citation type="journal article" date="2011" name="J. Biotechnol.">
        <title>The complete genome sequence of the dominant Sinorhizobium meliloti field isolate SM11 extends the S. meliloti pan-genome.</title>
        <authorList>
            <person name="Schneiker-Bekel S."/>
            <person name="Wibberg D."/>
            <person name="Bekel T."/>
            <person name="Blom J."/>
            <person name="Linke B."/>
            <person name="Neuweger H."/>
            <person name="Stiens M."/>
            <person name="Vorholter F.J."/>
            <person name="Weidner S."/>
            <person name="Goesmann A."/>
            <person name="Puhler A."/>
            <person name="Schluter A."/>
        </authorList>
    </citation>
    <scope>NUCLEOTIDE SEQUENCE [LARGE SCALE GENOMIC DNA]</scope>
    <source>
        <strain evidence="1 2">SM11</strain>
        <plasmid evidence="2">pSmeSM11c</plasmid>
    </source>
</reference>
<keyword evidence="1" id="KW-0614">Plasmid</keyword>
<organism evidence="1 2">
    <name type="scientific">Sinorhizobium meliloti (strain SM11)</name>
    <dbReference type="NCBI Taxonomy" id="707241"/>
    <lineage>
        <taxon>Bacteria</taxon>
        <taxon>Pseudomonadati</taxon>
        <taxon>Pseudomonadota</taxon>
        <taxon>Alphaproteobacteria</taxon>
        <taxon>Hyphomicrobiales</taxon>
        <taxon>Rhizobiaceae</taxon>
        <taxon>Sinorhizobium/Ensifer group</taxon>
        <taxon>Sinorhizobium</taxon>
    </lineage>
</organism>
<dbReference type="Proteomes" id="UP000009045">
    <property type="component" value="Plasmid pSmeSM11c"/>
</dbReference>
<evidence type="ECO:0000313" key="2">
    <source>
        <dbReference type="Proteomes" id="UP000009045"/>
    </source>
</evidence>
<protein>
    <submittedName>
        <fullName evidence="1">Uncharacterized protein</fullName>
    </submittedName>
</protein>
<evidence type="ECO:0000313" key="1">
    <source>
        <dbReference type="EMBL" id="AEH81171.1"/>
    </source>
</evidence>
<dbReference type="PATRIC" id="fig|707241.3.peg.4105"/>
<gene>
    <name evidence="1" type="ordered locus">SM11_pC0098</name>
</gene>